<feature type="domain" description="HTH cro/C1-type" evidence="2">
    <location>
        <begin position="24"/>
        <end position="78"/>
    </location>
</feature>
<dbReference type="PANTHER" id="PTHR46797:SF1">
    <property type="entry name" value="METHYLPHOSPHONATE SYNTHASE"/>
    <property type="match status" value="1"/>
</dbReference>
<gene>
    <name evidence="3" type="ORF">QQX02_08575</name>
</gene>
<comment type="caution">
    <text evidence="3">The sequence shown here is derived from an EMBL/GenBank/DDBJ whole genome shotgun (WGS) entry which is preliminary data.</text>
</comment>
<dbReference type="InterPro" id="IPR001387">
    <property type="entry name" value="Cro/C1-type_HTH"/>
</dbReference>
<dbReference type="SMART" id="SM00530">
    <property type="entry name" value="HTH_XRE"/>
    <property type="match status" value="1"/>
</dbReference>
<proteinExistence type="predicted"/>
<organism evidence="3 4">
    <name type="scientific">Demequina muriae</name>
    <dbReference type="NCBI Taxonomy" id="3051664"/>
    <lineage>
        <taxon>Bacteria</taxon>
        <taxon>Bacillati</taxon>
        <taxon>Actinomycetota</taxon>
        <taxon>Actinomycetes</taxon>
        <taxon>Micrococcales</taxon>
        <taxon>Demequinaceae</taxon>
        <taxon>Demequina</taxon>
    </lineage>
</organism>
<dbReference type="PANTHER" id="PTHR46797">
    <property type="entry name" value="HTH-TYPE TRANSCRIPTIONAL REGULATOR"/>
    <property type="match status" value="1"/>
</dbReference>
<evidence type="ECO:0000313" key="3">
    <source>
        <dbReference type="EMBL" id="MDN4480973.1"/>
    </source>
</evidence>
<dbReference type="Gene3D" id="1.10.260.40">
    <property type="entry name" value="lambda repressor-like DNA-binding domains"/>
    <property type="match status" value="1"/>
</dbReference>
<evidence type="ECO:0000313" key="4">
    <source>
        <dbReference type="Proteomes" id="UP001172708"/>
    </source>
</evidence>
<keyword evidence="1" id="KW-0238">DNA-binding</keyword>
<dbReference type="Proteomes" id="UP001172708">
    <property type="component" value="Unassembled WGS sequence"/>
</dbReference>
<accession>A0ABT8GHR3</accession>
<dbReference type="InterPro" id="IPR010982">
    <property type="entry name" value="Lambda_DNA-bd_dom_sf"/>
</dbReference>
<dbReference type="InterPro" id="IPR011051">
    <property type="entry name" value="RmlC_Cupin_sf"/>
</dbReference>
<dbReference type="CDD" id="cd00093">
    <property type="entry name" value="HTH_XRE"/>
    <property type="match status" value="1"/>
</dbReference>
<dbReference type="SUPFAM" id="SSF47413">
    <property type="entry name" value="lambda repressor-like DNA-binding domains"/>
    <property type="match status" value="1"/>
</dbReference>
<reference evidence="3" key="1">
    <citation type="submission" date="2023-06" db="EMBL/GenBank/DDBJ databases">
        <title>Egi l300058.</title>
        <authorList>
            <person name="Gao L."/>
            <person name="Fang B.-Z."/>
            <person name="Li W.-J."/>
        </authorList>
    </citation>
    <scope>NUCLEOTIDE SEQUENCE</scope>
    <source>
        <strain evidence="3">EGI L300058</strain>
    </source>
</reference>
<dbReference type="RefSeq" id="WP_301142458.1">
    <property type="nucleotide sequence ID" value="NZ_JAUHQA010000001.1"/>
</dbReference>
<dbReference type="Gene3D" id="2.60.120.10">
    <property type="entry name" value="Jelly Rolls"/>
    <property type="match status" value="1"/>
</dbReference>
<dbReference type="SUPFAM" id="SSF51182">
    <property type="entry name" value="RmlC-like cupins"/>
    <property type="match status" value="1"/>
</dbReference>
<protein>
    <submittedName>
        <fullName evidence="3">XRE family transcriptional regulator</fullName>
    </submittedName>
</protein>
<dbReference type="EMBL" id="JAUHQA010000001">
    <property type="protein sequence ID" value="MDN4480973.1"/>
    <property type="molecule type" value="Genomic_DNA"/>
</dbReference>
<sequence length="201" mass="21783">MHDSDPAPRLDDAAAVVVAIGHNLRRERKRLHLSLQALSTRAGVSFGSISELERGLGNPSVNSLTRLAAALEVPISRLLDAPDGDSMVVRADARHLLPVYGGSDLARQVRRELLTPRSRSNLQLIRSTLPIGFSNEASPFRHAGTEAVVVEQGLLVVQHGERRMELAPGDTVSYRCSTSHWWANGADEPTIVLGAVSPFED</sequence>
<dbReference type="Pfam" id="PF01381">
    <property type="entry name" value="HTH_3"/>
    <property type="match status" value="1"/>
</dbReference>
<evidence type="ECO:0000259" key="2">
    <source>
        <dbReference type="PROSITE" id="PS50943"/>
    </source>
</evidence>
<dbReference type="InterPro" id="IPR013096">
    <property type="entry name" value="Cupin_2"/>
</dbReference>
<evidence type="ECO:0000256" key="1">
    <source>
        <dbReference type="ARBA" id="ARBA00023125"/>
    </source>
</evidence>
<dbReference type="InterPro" id="IPR050807">
    <property type="entry name" value="TransReg_Diox_bact_type"/>
</dbReference>
<dbReference type="InterPro" id="IPR014710">
    <property type="entry name" value="RmlC-like_jellyroll"/>
</dbReference>
<dbReference type="CDD" id="cd02209">
    <property type="entry name" value="cupin_XRE_C"/>
    <property type="match status" value="1"/>
</dbReference>
<keyword evidence="4" id="KW-1185">Reference proteome</keyword>
<dbReference type="Pfam" id="PF07883">
    <property type="entry name" value="Cupin_2"/>
    <property type="match status" value="1"/>
</dbReference>
<name>A0ABT8GHR3_9MICO</name>
<dbReference type="PROSITE" id="PS50943">
    <property type="entry name" value="HTH_CROC1"/>
    <property type="match status" value="1"/>
</dbReference>